<dbReference type="OrthoDB" id="9802842at2"/>
<dbReference type="AlphaFoldDB" id="A0A1V9FT39"/>
<feature type="transmembrane region" description="Helical" evidence="1">
    <location>
        <begin position="114"/>
        <end position="134"/>
    </location>
</feature>
<keyword evidence="1" id="KW-0812">Transmembrane</keyword>
<feature type="transmembrane region" description="Helical" evidence="1">
    <location>
        <begin position="172"/>
        <end position="194"/>
    </location>
</feature>
<dbReference type="EMBL" id="LVYD01000057">
    <property type="protein sequence ID" value="OQP61549.1"/>
    <property type="molecule type" value="Genomic_DNA"/>
</dbReference>
<evidence type="ECO:0000313" key="3">
    <source>
        <dbReference type="Proteomes" id="UP000192796"/>
    </source>
</evidence>
<evidence type="ECO:0000256" key="1">
    <source>
        <dbReference type="SAM" id="Phobius"/>
    </source>
</evidence>
<comment type="caution">
    <text evidence="2">The sequence shown here is derived from an EMBL/GenBank/DDBJ whole genome shotgun (WGS) entry which is preliminary data.</text>
</comment>
<organism evidence="2 3">
    <name type="scientific">Niastella vici</name>
    <dbReference type="NCBI Taxonomy" id="1703345"/>
    <lineage>
        <taxon>Bacteria</taxon>
        <taxon>Pseudomonadati</taxon>
        <taxon>Bacteroidota</taxon>
        <taxon>Chitinophagia</taxon>
        <taxon>Chitinophagales</taxon>
        <taxon>Chitinophagaceae</taxon>
        <taxon>Niastella</taxon>
    </lineage>
</organism>
<dbReference type="Gene3D" id="1.20.1300.10">
    <property type="entry name" value="Fumarate reductase/succinate dehydrogenase, transmembrane subunit"/>
    <property type="match status" value="1"/>
</dbReference>
<protein>
    <submittedName>
        <fullName evidence="2">Succinate dehydrogenase</fullName>
    </submittedName>
</protein>
<dbReference type="InterPro" id="IPR011138">
    <property type="entry name" value="Cytochrome_b-558"/>
</dbReference>
<dbReference type="RefSeq" id="WP_081150783.1">
    <property type="nucleotide sequence ID" value="NZ_LVYD01000057.1"/>
</dbReference>
<gene>
    <name evidence="2" type="ORF">A3860_32000</name>
</gene>
<feature type="transmembrane region" description="Helical" evidence="1">
    <location>
        <begin position="21"/>
        <end position="43"/>
    </location>
</feature>
<keyword evidence="1" id="KW-0472">Membrane</keyword>
<name>A0A1V9FT39_9BACT</name>
<feature type="transmembrane region" description="Helical" evidence="1">
    <location>
        <begin position="63"/>
        <end position="86"/>
    </location>
</feature>
<dbReference type="Proteomes" id="UP000192796">
    <property type="component" value="Unassembled WGS sequence"/>
</dbReference>
<accession>A0A1V9FT39</accession>
<dbReference type="STRING" id="1703345.A3860_32000"/>
<dbReference type="CDD" id="cd03498">
    <property type="entry name" value="SQR_TypeB_2_TM"/>
    <property type="match status" value="1"/>
</dbReference>
<feature type="transmembrane region" description="Helical" evidence="1">
    <location>
        <begin position="215"/>
        <end position="238"/>
    </location>
</feature>
<dbReference type="GO" id="GO:0016020">
    <property type="term" value="C:membrane"/>
    <property type="evidence" value="ECO:0007669"/>
    <property type="project" value="InterPro"/>
</dbReference>
<keyword evidence="1" id="KW-1133">Transmembrane helix</keyword>
<dbReference type="SUPFAM" id="SSF81343">
    <property type="entry name" value="Fumarate reductase respiratory complex transmembrane subunits"/>
    <property type="match status" value="1"/>
</dbReference>
<reference evidence="2 3" key="1">
    <citation type="submission" date="2016-03" db="EMBL/GenBank/DDBJ databases">
        <title>Niastella vici sp. nov., isolated from farmland soil.</title>
        <authorList>
            <person name="Chen L."/>
            <person name="Wang D."/>
            <person name="Yang S."/>
            <person name="Wang G."/>
        </authorList>
    </citation>
    <scope>NUCLEOTIDE SEQUENCE [LARGE SCALE GENOMIC DNA]</scope>
    <source>
        <strain evidence="2 3">DJ57</strain>
    </source>
</reference>
<keyword evidence="3" id="KW-1185">Reference proteome</keyword>
<sequence>MKWSEFFTSSVGKKFVMAFTGLFLISFLIVHVGINACIFADLVDDTDNGEMFNKAAHFMGSSYLIRIMEIGLFVGIIAHIVQGYMLEFQNRARRKQGYAVSMGSQGSAWYKKSMGLLGTLILLFLIIHISHFWVPSRITYAETLSEVSYYNGKPMHDVFSKMVEVFKSPTWGLVWVILYILGCFSLAWHLLHGFQSSFRTLGVHNKKWVGVVKGLGVAFSIIVPLIFALMPVSIYFGWVTNN</sequence>
<dbReference type="NCBIfam" id="TIGR02046">
    <property type="entry name" value="sdhC_b558_fam"/>
    <property type="match status" value="1"/>
</dbReference>
<proteinExistence type="predicted"/>
<evidence type="ECO:0000313" key="2">
    <source>
        <dbReference type="EMBL" id="OQP61549.1"/>
    </source>
</evidence>
<dbReference type="InterPro" id="IPR034804">
    <property type="entry name" value="SQR/QFR_C/D"/>
</dbReference>